<accession>A0A7V8NQU6</accession>
<dbReference type="SUPFAM" id="SSF52402">
    <property type="entry name" value="Adenine nucleotide alpha hydrolases-like"/>
    <property type="match status" value="1"/>
</dbReference>
<keyword evidence="3" id="KW-1185">Reference proteome</keyword>
<protein>
    <submittedName>
        <fullName evidence="2">ATP-binding protein</fullName>
    </submittedName>
</protein>
<dbReference type="Gene3D" id="3.40.50.620">
    <property type="entry name" value="HUPs"/>
    <property type="match status" value="1"/>
</dbReference>
<evidence type="ECO:0000313" key="3">
    <source>
        <dbReference type="Proteomes" id="UP000567293"/>
    </source>
</evidence>
<name>A0A7V8NQU6_9BACT</name>
<dbReference type="InterPro" id="IPR002761">
    <property type="entry name" value="Diphthami_syn_dom"/>
</dbReference>
<reference evidence="2" key="1">
    <citation type="submission" date="2020-06" db="EMBL/GenBank/DDBJ databases">
        <title>Legume-microbial interactions unlock mineral nutrients during tropical forest succession.</title>
        <authorList>
            <person name="Epihov D.Z."/>
        </authorList>
    </citation>
    <scope>NUCLEOTIDE SEQUENCE [LARGE SCALE GENOMIC DNA]</scope>
    <source>
        <strain evidence="2">Pan2503</strain>
    </source>
</reference>
<sequence length="128" mass="14595">MAIPEPILFCWSGGKDSALALYTLLQQQQFRVAALLTTVTELYDRISMHGVRRELLLQQADSIGLPLHEVLIPPQCVNPIYEARMEQALRVFYDRGVRKVAFGDIFLEDLRAYRETNLARIGMTALFP</sequence>
<dbReference type="EMBL" id="JACDQQ010001228">
    <property type="protein sequence ID" value="MBA0085823.1"/>
    <property type="molecule type" value="Genomic_DNA"/>
</dbReference>
<evidence type="ECO:0000259" key="1">
    <source>
        <dbReference type="Pfam" id="PF01902"/>
    </source>
</evidence>
<feature type="non-terminal residue" evidence="2">
    <location>
        <position position="128"/>
    </location>
</feature>
<dbReference type="InterPro" id="IPR014729">
    <property type="entry name" value="Rossmann-like_a/b/a_fold"/>
</dbReference>
<gene>
    <name evidence="2" type="ORF">HRJ53_12565</name>
</gene>
<proteinExistence type="predicted"/>
<comment type="caution">
    <text evidence="2">The sequence shown here is derived from an EMBL/GenBank/DDBJ whole genome shotgun (WGS) entry which is preliminary data.</text>
</comment>
<dbReference type="Pfam" id="PF01902">
    <property type="entry name" value="Diphthami_syn_2"/>
    <property type="match status" value="1"/>
</dbReference>
<keyword evidence="2" id="KW-0547">Nucleotide-binding</keyword>
<keyword evidence="2" id="KW-0067">ATP-binding</keyword>
<feature type="domain" description="Diphthamide synthase" evidence="1">
    <location>
        <begin position="10"/>
        <end position="128"/>
    </location>
</feature>
<dbReference type="GO" id="GO:0005524">
    <property type="term" value="F:ATP binding"/>
    <property type="evidence" value="ECO:0007669"/>
    <property type="project" value="UniProtKB-KW"/>
</dbReference>
<dbReference type="AlphaFoldDB" id="A0A7V8NQU6"/>
<dbReference type="Proteomes" id="UP000567293">
    <property type="component" value="Unassembled WGS sequence"/>
</dbReference>
<evidence type="ECO:0000313" key="2">
    <source>
        <dbReference type="EMBL" id="MBA0085823.1"/>
    </source>
</evidence>
<organism evidence="2 3">
    <name type="scientific">Candidatus Acidiferrum panamense</name>
    <dbReference type="NCBI Taxonomy" id="2741543"/>
    <lineage>
        <taxon>Bacteria</taxon>
        <taxon>Pseudomonadati</taxon>
        <taxon>Acidobacteriota</taxon>
        <taxon>Terriglobia</taxon>
        <taxon>Candidatus Acidiferrales</taxon>
        <taxon>Candidatus Acidiferrum</taxon>
    </lineage>
</organism>